<feature type="domain" description="3-dehydroquinate synthase N-terminal" evidence="12">
    <location>
        <begin position="54"/>
        <end position="166"/>
    </location>
</feature>
<evidence type="ECO:0000256" key="7">
    <source>
        <dbReference type="ARBA" id="ARBA00022833"/>
    </source>
</evidence>
<dbReference type="Proteomes" id="UP000190961">
    <property type="component" value="Unassembled WGS sequence"/>
</dbReference>
<evidence type="ECO:0000256" key="9">
    <source>
        <dbReference type="ARBA" id="ARBA00023239"/>
    </source>
</evidence>
<keyword evidence="10" id="KW-0170">Cobalt</keyword>
<reference evidence="14 15" key="1">
    <citation type="submission" date="2017-02" db="EMBL/GenBank/DDBJ databases">
        <authorList>
            <person name="Peterson S.W."/>
        </authorList>
    </citation>
    <scope>NUCLEOTIDE SEQUENCE [LARGE SCALE GENOMIC DNA]</scope>
    <source>
        <strain evidence="14 15">DSM 25262</strain>
    </source>
</reference>
<dbReference type="InterPro" id="IPR016037">
    <property type="entry name" value="DHQ_synth_AroB"/>
</dbReference>
<keyword evidence="8" id="KW-0520">NAD</keyword>
<protein>
    <recommendedName>
        <fullName evidence="11">3-dehydroquinate synthase</fullName>
        <ecNumber evidence="11">4.2.3.4</ecNumber>
    </recommendedName>
</protein>
<evidence type="ECO:0000256" key="2">
    <source>
        <dbReference type="ARBA" id="ARBA00001941"/>
    </source>
</evidence>
<comment type="function">
    <text evidence="4">Catalyzes the conversion of 3-deoxy-D-arabino-heptulosonate 7-phosphate (DAHP) to dehydroquinate (DHQ).</text>
</comment>
<dbReference type="AlphaFoldDB" id="A0A1T5MLC7"/>
<evidence type="ECO:0000256" key="4">
    <source>
        <dbReference type="ARBA" id="ARBA00003485"/>
    </source>
</evidence>
<sequence>MLPDNILFSADPSNDLLAFLNKKNYSKVVVLTDENTREHCYPALQQKLPDHFVIEVKSGEEQKNLETCVLIWKQLTDYALDRHAVLLVLGGGVLGDMGGFCAATYKRGIDFILIPTTLLAQVDASIGGKLGVDFDHFKNHIGVFQQPALTLLYTGFLKTLPVAELRSGFAEVIKHTLISDKDMWDTIRKKSLQEQDWDGLLKHSVAFKADVTTQDPKEKGLRKILNAGHTIGHAVESYLLASGHRILHGEAIALGLIAEGFIARERNMLSHDDFQSIAAYILAVYGKVDLNEKQIAEAAQLTVQDKKNKGNKILCVLQEGIGRARWDCEINFDEVKEALSFYQSLQM</sequence>
<evidence type="ECO:0000256" key="8">
    <source>
        <dbReference type="ARBA" id="ARBA00023027"/>
    </source>
</evidence>
<accession>A0A1T5MLC7</accession>
<comment type="cofactor">
    <cofactor evidence="3">
        <name>Zn(2+)</name>
        <dbReference type="ChEBI" id="CHEBI:29105"/>
    </cofactor>
</comment>
<dbReference type="PIRSF" id="PIRSF001455">
    <property type="entry name" value="DHQ_synth"/>
    <property type="match status" value="1"/>
</dbReference>
<evidence type="ECO:0000256" key="5">
    <source>
        <dbReference type="ARBA" id="ARBA00022723"/>
    </source>
</evidence>
<dbReference type="GO" id="GO:0000166">
    <property type="term" value="F:nucleotide binding"/>
    <property type="evidence" value="ECO:0007669"/>
    <property type="project" value="UniProtKB-KW"/>
</dbReference>
<evidence type="ECO:0000259" key="13">
    <source>
        <dbReference type="Pfam" id="PF24621"/>
    </source>
</evidence>
<name>A0A1T5MLC7_9BACT</name>
<gene>
    <name evidence="14" type="ORF">SAMN05660236_5692</name>
</gene>
<dbReference type="GO" id="GO:0005737">
    <property type="term" value="C:cytoplasm"/>
    <property type="evidence" value="ECO:0007669"/>
    <property type="project" value="InterPro"/>
</dbReference>
<dbReference type="GO" id="GO:0046872">
    <property type="term" value="F:metal ion binding"/>
    <property type="evidence" value="ECO:0007669"/>
    <property type="project" value="UniProtKB-KW"/>
</dbReference>
<dbReference type="PANTHER" id="PTHR43622:SF1">
    <property type="entry name" value="3-DEHYDROQUINATE SYNTHASE"/>
    <property type="match status" value="1"/>
</dbReference>
<proteinExistence type="predicted"/>
<feature type="domain" description="3-dehydroquinate synthase C-terminal" evidence="13">
    <location>
        <begin position="168"/>
        <end position="308"/>
    </location>
</feature>
<keyword evidence="6" id="KW-0547">Nucleotide-binding</keyword>
<evidence type="ECO:0000256" key="11">
    <source>
        <dbReference type="NCBIfam" id="TIGR01357"/>
    </source>
</evidence>
<dbReference type="InterPro" id="IPR056179">
    <property type="entry name" value="DHQS_C"/>
</dbReference>
<dbReference type="EC" id="4.2.3.4" evidence="11"/>
<evidence type="ECO:0000313" key="14">
    <source>
        <dbReference type="EMBL" id="SKC88784.1"/>
    </source>
</evidence>
<evidence type="ECO:0000256" key="1">
    <source>
        <dbReference type="ARBA" id="ARBA00001911"/>
    </source>
</evidence>
<dbReference type="GO" id="GO:0003856">
    <property type="term" value="F:3-dehydroquinate synthase activity"/>
    <property type="evidence" value="ECO:0007669"/>
    <property type="project" value="UniProtKB-UniRule"/>
</dbReference>
<dbReference type="STRING" id="688867.SAMN05660236_5692"/>
<dbReference type="InterPro" id="IPR030963">
    <property type="entry name" value="DHQ_synth_fam"/>
</dbReference>
<dbReference type="RefSeq" id="WP_079690183.1">
    <property type="nucleotide sequence ID" value="NZ_FUZU01000005.1"/>
</dbReference>
<dbReference type="EMBL" id="FUZU01000005">
    <property type="protein sequence ID" value="SKC88784.1"/>
    <property type="molecule type" value="Genomic_DNA"/>
</dbReference>
<keyword evidence="7" id="KW-0862">Zinc</keyword>
<dbReference type="SUPFAM" id="SSF56796">
    <property type="entry name" value="Dehydroquinate synthase-like"/>
    <property type="match status" value="1"/>
</dbReference>
<dbReference type="Pfam" id="PF24621">
    <property type="entry name" value="DHQS_C"/>
    <property type="match status" value="1"/>
</dbReference>
<dbReference type="InterPro" id="IPR050071">
    <property type="entry name" value="Dehydroquinate_synthase"/>
</dbReference>
<dbReference type="InterPro" id="IPR030960">
    <property type="entry name" value="DHQS/DOIS_N"/>
</dbReference>
<evidence type="ECO:0000313" key="15">
    <source>
        <dbReference type="Proteomes" id="UP000190961"/>
    </source>
</evidence>
<dbReference type="NCBIfam" id="TIGR01357">
    <property type="entry name" value="aroB"/>
    <property type="match status" value="1"/>
</dbReference>
<dbReference type="GO" id="GO:0009423">
    <property type="term" value="P:chorismate biosynthetic process"/>
    <property type="evidence" value="ECO:0007669"/>
    <property type="project" value="UniProtKB-UniRule"/>
</dbReference>
<comment type="cofactor">
    <cofactor evidence="1">
        <name>NAD(+)</name>
        <dbReference type="ChEBI" id="CHEBI:57540"/>
    </cofactor>
</comment>
<keyword evidence="9" id="KW-0456">Lyase</keyword>
<evidence type="ECO:0000256" key="6">
    <source>
        <dbReference type="ARBA" id="ARBA00022741"/>
    </source>
</evidence>
<organism evidence="14 15">
    <name type="scientific">Ohtaekwangia koreensis</name>
    <dbReference type="NCBI Taxonomy" id="688867"/>
    <lineage>
        <taxon>Bacteria</taxon>
        <taxon>Pseudomonadati</taxon>
        <taxon>Bacteroidota</taxon>
        <taxon>Cytophagia</taxon>
        <taxon>Cytophagales</taxon>
        <taxon>Fulvivirgaceae</taxon>
        <taxon>Ohtaekwangia</taxon>
    </lineage>
</organism>
<keyword evidence="5" id="KW-0479">Metal-binding</keyword>
<dbReference type="OrthoDB" id="9806583at2"/>
<evidence type="ECO:0000256" key="10">
    <source>
        <dbReference type="ARBA" id="ARBA00023285"/>
    </source>
</evidence>
<dbReference type="Gene3D" id="3.40.50.1970">
    <property type="match status" value="1"/>
</dbReference>
<keyword evidence="15" id="KW-1185">Reference proteome</keyword>
<evidence type="ECO:0000256" key="3">
    <source>
        <dbReference type="ARBA" id="ARBA00001947"/>
    </source>
</evidence>
<comment type="cofactor">
    <cofactor evidence="2">
        <name>Co(2+)</name>
        <dbReference type="ChEBI" id="CHEBI:48828"/>
    </cofactor>
</comment>
<dbReference type="CDD" id="cd08195">
    <property type="entry name" value="DHQS"/>
    <property type="match status" value="1"/>
</dbReference>
<dbReference type="FunFam" id="3.40.50.1970:FF:000007">
    <property type="entry name" value="Pentafunctional AROM polypeptide"/>
    <property type="match status" value="1"/>
</dbReference>
<dbReference type="Pfam" id="PF01761">
    <property type="entry name" value="DHQ_synthase"/>
    <property type="match status" value="1"/>
</dbReference>
<dbReference type="Gene3D" id="1.20.1090.10">
    <property type="entry name" value="Dehydroquinate synthase-like - alpha domain"/>
    <property type="match status" value="1"/>
</dbReference>
<dbReference type="PANTHER" id="PTHR43622">
    <property type="entry name" value="3-DEHYDROQUINATE SYNTHASE"/>
    <property type="match status" value="1"/>
</dbReference>
<evidence type="ECO:0000259" key="12">
    <source>
        <dbReference type="Pfam" id="PF01761"/>
    </source>
</evidence>
<dbReference type="GO" id="GO:0009073">
    <property type="term" value="P:aromatic amino acid family biosynthetic process"/>
    <property type="evidence" value="ECO:0007669"/>
    <property type="project" value="InterPro"/>
</dbReference>